<feature type="compositionally biased region" description="Basic and acidic residues" evidence="1">
    <location>
        <begin position="110"/>
        <end position="119"/>
    </location>
</feature>
<organism evidence="2 3">
    <name type="scientific">Dryococelus australis</name>
    <dbReference type="NCBI Taxonomy" id="614101"/>
    <lineage>
        <taxon>Eukaryota</taxon>
        <taxon>Metazoa</taxon>
        <taxon>Ecdysozoa</taxon>
        <taxon>Arthropoda</taxon>
        <taxon>Hexapoda</taxon>
        <taxon>Insecta</taxon>
        <taxon>Pterygota</taxon>
        <taxon>Neoptera</taxon>
        <taxon>Polyneoptera</taxon>
        <taxon>Phasmatodea</taxon>
        <taxon>Verophasmatodea</taxon>
        <taxon>Anareolatae</taxon>
        <taxon>Phasmatidae</taxon>
        <taxon>Eurycanthinae</taxon>
        <taxon>Dryococelus</taxon>
    </lineage>
</organism>
<evidence type="ECO:0000313" key="3">
    <source>
        <dbReference type="Proteomes" id="UP001159363"/>
    </source>
</evidence>
<proteinExistence type="predicted"/>
<dbReference type="EMBL" id="JARBHB010000003">
    <property type="protein sequence ID" value="KAJ8890156.1"/>
    <property type="molecule type" value="Genomic_DNA"/>
</dbReference>
<keyword evidence="3" id="KW-1185">Reference proteome</keyword>
<protein>
    <submittedName>
        <fullName evidence="2">Uncharacterized protein</fullName>
    </submittedName>
</protein>
<gene>
    <name evidence="2" type="ORF">PR048_009663</name>
</gene>
<comment type="caution">
    <text evidence="2">The sequence shown here is derived from an EMBL/GenBank/DDBJ whole genome shotgun (WGS) entry which is preliminary data.</text>
</comment>
<feature type="region of interest" description="Disordered" evidence="1">
    <location>
        <begin position="106"/>
        <end position="128"/>
    </location>
</feature>
<name>A0ABQ9I0I8_9NEOP</name>
<reference evidence="2 3" key="1">
    <citation type="submission" date="2023-02" db="EMBL/GenBank/DDBJ databases">
        <title>LHISI_Scaffold_Assembly.</title>
        <authorList>
            <person name="Stuart O.P."/>
            <person name="Cleave R."/>
            <person name="Magrath M.J.L."/>
            <person name="Mikheyev A.S."/>
        </authorList>
    </citation>
    <scope>NUCLEOTIDE SEQUENCE [LARGE SCALE GENOMIC DNA]</scope>
    <source>
        <strain evidence="2">Daus_M_001</strain>
        <tissue evidence="2">Leg muscle</tissue>
    </source>
</reference>
<accession>A0ABQ9I0I8</accession>
<dbReference type="Proteomes" id="UP001159363">
    <property type="component" value="Chromosome 3"/>
</dbReference>
<evidence type="ECO:0000313" key="2">
    <source>
        <dbReference type="EMBL" id="KAJ8890156.1"/>
    </source>
</evidence>
<feature type="non-terminal residue" evidence="2">
    <location>
        <position position="150"/>
    </location>
</feature>
<evidence type="ECO:0000256" key="1">
    <source>
        <dbReference type="SAM" id="MobiDB-lite"/>
    </source>
</evidence>
<sequence length="150" mass="17626">MNDFKPCVGIHLEIHHVTGILDDRGILQFGHFASHADKTEFSKFQRSKLKIILVFFQGNAYVEGKFSISKEMLEYLVALRRIWQGIQDASGEDAIVVDREMLLLSRKKHSQSDSEEKQNRRSRVGMREKIKKRKVEELQWLNKDKEELRI</sequence>